<dbReference type="GO" id="GO:0046935">
    <property type="term" value="F:1-phosphatidylinositol-3-kinase regulator activity"/>
    <property type="evidence" value="ECO:0007669"/>
    <property type="project" value="TreeGrafter"/>
</dbReference>
<feature type="compositionally biased region" description="Low complexity" evidence="7">
    <location>
        <begin position="29"/>
        <end position="38"/>
    </location>
</feature>
<dbReference type="SMART" id="SM00969">
    <property type="entry name" value="SOCS_box"/>
    <property type="match status" value="1"/>
</dbReference>
<dbReference type="InterPro" id="IPR000980">
    <property type="entry name" value="SH2"/>
</dbReference>
<dbReference type="InterPro" id="IPR036036">
    <property type="entry name" value="SOCS_box-like_dom_sf"/>
</dbReference>
<feature type="compositionally biased region" description="Polar residues" evidence="7">
    <location>
        <begin position="47"/>
        <end position="63"/>
    </location>
</feature>
<feature type="domain" description="SOCS box" evidence="9">
    <location>
        <begin position="449"/>
        <end position="498"/>
    </location>
</feature>
<evidence type="ECO:0000313" key="11">
    <source>
        <dbReference type="Proteomes" id="UP000494165"/>
    </source>
</evidence>
<protein>
    <recommendedName>
        <fullName evidence="12">Suppressor of cytokine signaling 5</fullName>
    </recommendedName>
</protein>
<name>A0A8S1DYA1_9INSE</name>
<accession>A0A8S1DYA1</accession>
<dbReference type="PROSITE" id="PS50001">
    <property type="entry name" value="SH2"/>
    <property type="match status" value="1"/>
</dbReference>
<sequence length="510" mass="56436">MSRVTSLQSTPVESQVTKIKSSGKKSKSASRSEASWPSMGHRLSLPTRLSSAMTSNSQENVGTSDPIAQPSQPPPPSGPVRATSFVFGRRSRRGRSSESVEAKAEKKKTKGQQNWATKLNCRKMKVNQSKAASESIDIPQPSAGCEACVCTGYRRTAEHHLGAGIVFQAAAPYVPDLPEVDCLPPKDPDDLEAEAAAAAAKKARRSSCPSTLGSQANLALAAAAGLMPNDQEGAAGCDPVIDLSRFKPEDFPTEDCDELARLERAREMREGVEPPPGFGRLCSLRQQFNQIGAADLLSLDGLAAALLHAHIGTPPNSDQQQSLVPYHIPEISASEKVHTQVDYIHCLVPDLHHITACGFYWGKMDRYEAERLLEGRQEGSFLLRDSAQDEYLFSVSFRKYGRSLHARIEQWNHRFSFDSHDPGVYSSDTVCGLIEHYKDPTCCMFFEPMLTIPLPRTYPFSLQHLSRAVVSSRISYDGITQLHIPKPLKAYLKEYHYKQRVRVRHYENEI</sequence>
<dbReference type="GO" id="GO:0005942">
    <property type="term" value="C:phosphatidylinositol 3-kinase complex"/>
    <property type="evidence" value="ECO:0007669"/>
    <property type="project" value="TreeGrafter"/>
</dbReference>
<proteinExistence type="predicted"/>
<evidence type="ECO:0000256" key="6">
    <source>
        <dbReference type="PROSITE-ProRule" id="PRU00191"/>
    </source>
</evidence>
<dbReference type="OrthoDB" id="5979828at2759"/>
<evidence type="ECO:0000256" key="5">
    <source>
        <dbReference type="ARBA" id="ARBA00022999"/>
    </source>
</evidence>
<reference evidence="10 11" key="1">
    <citation type="submission" date="2020-04" db="EMBL/GenBank/DDBJ databases">
        <authorList>
            <person name="Alioto T."/>
            <person name="Alioto T."/>
            <person name="Gomez Garrido J."/>
        </authorList>
    </citation>
    <scope>NUCLEOTIDE SEQUENCE [LARGE SCALE GENOMIC DNA]</scope>
</reference>
<dbReference type="Gene3D" id="3.30.505.10">
    <property type="entry name" value="SH2 domain"/>
    <property type="match status" value="1"/>
</dbReference>
<evidence type="ECO:0000256" key="1">
    <source>
        <dbReference type="ARBA" id="ARBA00004906"/>
    </source>
</evidence>
<dbReference type="Pfam" id="PF00017">
    <property type="entry name" value="SH2"/>
    <property type="match status" value="1"/>
</dbReference>
<keyword evidence="5 6" id="KW-0727">SH2 domain</keyword>
<dbReference type="InterPro" id="IPR001496">
    <property type="entry name" value="SOCS_box"/>
</dbReference>
<dbReference type="SMART" id="SM00252">
    <property type="entry name" value="SH2"/>
    <property type="match status" value="1"/>
</dbReference>
<evidence type="ECO:0000256" key="3">
    <source>
        <dbReference type="ARBA" id="ARBA00022700"/>
    </source>
</evidence>
<evidence type="ECO:0008006" key="12">
    <source>
        <dbReference type="Google" id="ProtNLM"/>
    </source>
</evidence>
<feature type="compositionally biased region" description="Basic and acidic residues" evidence="7">
    <location>
        <begin position="95"/>
        <end position="104"/>
    </location>
</feature>
<dbReference type="GO" id="GO:0009968">
    <property type="term" value="P:negative regulation of signal transduction"/>
    <property type="evidence" value="ECO:0007669"/>
    <property type="project" value="UniProtKB-KW"/>
</dbReference>
<evidence type="ECO:0000259" key="9">
    <source>
        <dbReference type="PROSITE" id="PS50225"/>
    </source>
</evidence>
<feature type="compositionally biased region" description="Polar residues" evidence="7">
    <location>
        <begin position="1"/>
        <end position="17"/>
    </location>
</feature>
<gene>
    <name evidence="10" type="ORF">CLODIP_2_CD09691</name>
</gene>
<dbReference type="GO" id="GO:0035556">
    <property type="term" value="P:intracellular signal transduction"/>
    <property type="evidence" value="ECO:0007669"/>
    <property type="project" value="InterPro"/>
</dbReference>
<dbReference type="SUPFAM" id="SSF158235">
    <property type="entry name" value="SOCS box-like"/>
    <property type="match status" value="1"/>
</dbReference>
<keyword evidence="4" id="KW-0833">Ubl conjugation pathway</keyword>
<organism evidence="10 11">
    <name type="scientific">Cloeon dipterum</name>
    <dbReference type="NCBI Taxonomy" id="197152"/>
    <lineage>
        <taxon>Eukaryota</taxon>
        <taxon>Metazoa</taxon>
        <taxon>Ecdysozoa</taxon>
        <taxon>Arthropoda</taxon>
        <taxon>Hexapoda</taxon>
        <taxon>Insecta</taxon>
        <taxon>Pterygota</taxon>
        <taxon>Palaeoptera</taxon>
        <taxon>Ephemeroptera</taxon>
        <taxon>Pisciforma</taxon>
        <taxon>Baetidae</taxon>
        <taxon>Cloeon</taxon>
    </lineage>
</organism>
<dbReference type="Proteomes" id="UP000494165">
    <property type="component" value="Unassembled WGS sequence"/>
</dbReference>
<comment type="pathway">
    <text evidence="1">Protein modification; protein ubiquitination.</text>
</comment>
<dbReference type="GO" id="GO:0046854">
    <property type="term" value="P:phosphatidylinositol phosphate biosynthetic process"/>
    <property type="evidence" value="ECO:0007669"/>
    <property type="project" value="TreeGrafter"/>
</dbReference>
<dbReference type="AlphaFoldDB" id="A0A8S1DYA1"/>
<keyword evidence="11" id="KW-1185">Reference proteome</keyword>
<feature type="region of interest" description="Disordered" evidence="7">
    <location>
        <begin position="1"/>
        <end position="113"/>
    </location>
</feature>
<dbReference type="PANTHER" id="PTHR10155">
    <property type="entry name" value="PHOSPHATIDYLINOSITOL 3-KINASE REGULATORY SUBUNIT"/>
    <property type="match status" value="1"/>
</dbReference>
<dbReference type="FunFam" id="3.30.505.10:FF:000028">
    <property type="entry name" value="Suppressor of cytokine signaling 5"/>
    <property type="match status" value="1"/>
</dbReference>
<dbReference type="InterPro" id="IPR036860">
    <property type="entry name" value="SH2_dom_sf"/>
</dbReference>
<dbReference type="Pfam" id="PF07525">
    <property type="entry name" value="SOCS_box"/>
    <property type="match status" value="1"/>
</dbReference>
<keyword evidence="3" id="KW-0734">Signal transduction inhibitor</keyword>
<evidence type="ECO:0000256" key="4">
    <source>
        <dbReference type="ARBA" id="ARBA00022786"/>
    </source>
</evidence>
<evidence type="ECO:0000256" key="2">
    <source>
        <dbReference type="ARBA" id="ARBA00022604"/>
    </source>
</evidence>
<dbReference type="PROSITE" id="PS50225">
    <property type="entry name" value="SOCS"/>
    <property type="match status" value="1"/>
</dbReference>
<dbReference type="EMBL" id="CADEPI010000454">
    <property type="protein sequence ID" value="CAB3386092.1"/>
    <property type="molecule type" value="Genomic_DNA"/>
</dbReference>
<evidence type="ECO:0000313" key="10">
    <source>
        <dbReference type="EMBL" id="CAB3386092.1"/>
    </source>
</evidence>
<dbReference type="PANTHER" id="PTHR10155:SF0">
    <property type="entry name" value="SUPPRESSOR OF CYTOKINE SIGNALING AT 36E, ISOFORM D"/>
    <property type="match status" value="1"/>
</dbReference>
<feature type="domain" description="SH2" evidence="8">
    <location>
        <begin position="359"/>
        <end position="454"/>
    </location>
</feature>
<dbReference type="SUPFAM" id="SSF55550">
    <property type="entry name" value="SH2 domain"/>
    <property type="match status" value="1"/>
</dbReference>
<keyword evidence="2" id="KW-0341">Growth regulation</keyword>
<dbReference type="SMART" id="SM00253">
    <property type="entry name" value="SOCS"/>
    <property type="match status" value="1"/>
</dbReference>
<comment type="caution">
    <text evidence="10">The sequence shown here is derived from an EMBL/GenBank/DDBJ whole genome shotgun (WGS) entry which is preliminary data.</text>
</comment>
<evidence type="ECO:0000259" key="8">
    <source>
        <dbReference type="PROSITE" id="PS50001"/>
    </source>
</evidence>
<evidence type="ECO:0000256" key="7">
    <source>
        <dbReference type="SAM" id="MobiDB-lite"/>
    </source>
</evidence>